<dbReference type="Proteomes" id="UP001151088">
    <property type="component" value="Unassembled WGS sequence"/>
</dbReference>
<dbReference type="SMART" id="SM00870">
    <property type="entry name" value="Asparaginase"/>
    <property type="match status" value="1"/>
</dbReference>
<dbReference type="RefSeq" id="WP_258734855.1">
    <property type="nucleotide sequence ID" value="NZ_JANTHZ010000014.1"/>
</dbReference>
<dbReference type="GO" id="GO:0004067">
    <property type="term" value="F:asparaginase activity"/>
    <property type="evidence" value="ECO:0007669"/>
    <property type="project" value="UniProtKB-UniRule"/>
</dbReference>
<dbReference type="PANTHER" id="PTHR11707:SF28">
    <property type="entry name" value="60 KDA LYSOPHOSPHOLIPASE"/>
    <property type="match status" value="1"/>
</dbReference>
<evidence type="ECO:0000259" key="8">
    <source>
        <dbReference type="Pfam" id="PF17763"/>
    </source>
</evidence>
<dbReference type="PIRSF" id="PIRSF500176">
    <property type="entry name" value="L_ASNase"/>
    <property type="match status" value="1"/>
</dbReference>
<dbReference type="Pfam" id="PF00710">
    <property type="entry name" value="Asparaginase"/>
    <property type="match status" value="1"/>
</dbReference>
<comment type="caution">
    <text evidence="9">The sequence shown here is derived from an EMBL/GenBank/DDBJ whole genome shotgun (WGS) entry which is preliminary data.</text>
</comment>
<dbReference type="InterPro" id="IPR004550">
    <property type="entry name" value="AsnASE_II"/>
</dbReference>
<keyword evidence="10" id="KW-1185">Reference proteome</keyword>
<evidence type="ECO:0000256" key="3">
    <source>
        <dbReference type="PIRSR" id="PIRSR001220-1"/>
    </source>
</evidence>
<dbReference type="InterPro" id="IPR020827">
    <property type="entry name" value="Asparaginase/glutaminase_AS1"/>
</dbReference>
<dbReference type="FunFam" id="3.40.50.1170:FF:000001">
    <property type="entry name" value="L-asparaginase 2"/>
    <property type="match status" value="1"/>
</dbReference>
<organism evidence="9 10">
    <name type="scientific">Ancylobacter mangrovi</name>
    <dbReference type="NCBI Taxonomy" id="2972472"/>
    <lineage>
        <taxon>Bacteria</taxon>
        <taxon>Pseudomonadati</taxon>
        <taxon>Pseudomonadota</taxon>
        <taxon>Alphaproteobacteria</taxon>
        <taxon>Hyphomicrobiales</taxon>
        <taxon>Xanthobacteraceae</taxon>
        <taxon>Ancylobacter</taxon>
    </lineage>
</organism>
<feature type="binding site" evidence="4">
    <location>
        <position position="56"/>
    </location>
    <ligand>
        <name>substrate</name>
    </ligand>
</feature>
<dbReference type="PIRSF" id="PIRSF001220">
    <property type="entry name" value="L-ASNase_gatD"/>
    <property type="match status" value="1"/>
</dbReference>
<dbReference type="Gene3D" id="3.40.50.1170">
    <property type="entry name" value="L-asparaginase, N-terminal domain"/>
    <property type="match status" value="1"/>
</dbReference>
<dbReference type="InterPro" id="IPR040919">
    <property type="entry name" value="Asparaginase_C"/>
</dbReference>
<name>A0A9X2PK23_9HYPH</name>
<reference evidence="9" key="1">
    <citation type="submission" date="2022-08" db="EMBL/GenBank/DDBJ databases">
        <authorList>
            <person name="Li F."/>
        </authorList>
    </citation>
    <scope>NUCLEOTIDE SEQUENCE</scope>
    <source>
        <strain evidence="9">MQZ15Z-1</strain>
    </source>
</reference>
<protein>
    <submittedName>
        <fullName evidence="9">Asparaginase</fullName>
    </submittedName>
</protein>
<dbReference type="PROSITE" id="PS00917">
    <property type="entry name" value="ASN_GLN_ASE_2"/>
    <property type="match status" value="1"/>
</dbReference>
<dbReference type="SFLD" id="SFLDS00057">
    <property type="entry name" value="Glutaminase/Asparaginase"/>
    <property type="match status" value="1"/>
</dbReference>
<dbReference type="InterPro" id="IPR027475">
    <property type="entry name" value="Asparaginase/glutaminase_AS2"/>
</dbReference>
<dbReference type="InterPro" id="IPR037152">
    <property type="entry name" value="L-asparaginase_N_sf"/>
</dbReference>
<dbReference type="SUPFAM" id="SSF53774">
    <property type="entry name" value="Glutaminase/Asparaginase"/>
    <property type="match status" value="1"/>
</dbReference>
<dbReference type="PROSITE" id="PS00144">
    <property type="entry name" value="ASN_GLN_ASE_1"/>
    <property type="match status" value="1"/>
</dbReference>
<dbReference type="InterPro" id="IPR036152">
    <property type="entry name" value="Asp/glu_Ase-like_sf"/>
</dbReference>
<evidence type="ECO:0000256" key="6">
    <source>
        <dbReference type="PROSITE-ProRule" id="PRU10100"/>
    </source>
</evidence>
<dbReference type="AlphaFoldDB" id="A0A9X2PK23"/>
<proteinExistence type="inferred from homology"/>
<dbReference type="InterPro" id="IPR027474">
    <property type="entry name" value="L-asparaginase_N"/>
</dbReference>
<dbReference type="PRINTS" id="PR00139">
    <property type="entry name" value="ASNGLNASE"/>
</dbReference>
<dbReference type="Gene3D" id="3.40.50.40">
    <property type="match status" value="1"/>
</dbReference>
<evidence type="ECO:0000313" key="10">
    <source>
        <dbReference type="Proteomes" id="UP001151088"/>
    </source>
</evidence>
<gene>
    <name evidence="9" type="ORF">NVS89_21655</name>
</gene>
<dbReference type="InterPro" id="IPR006034">
    <property type="entry name" value="Asparaginase/glutaminase-like"/>
</dbReference>
<evidence type="ECO:0000256" key="5">
    <source>
        <dbReference type="PROSITE-ProRule" id="PRU10099"/>
    </source>
</evidence>
<evidence type="ECO:0000256" key="4">
    <source>
        <dbReference type="PIRSR" id="PIRSR001220-2"/>
    </source>
</evidence>
<dbReference type="GO" id="GO:0006528">
    <property type="term" value="P:asparagine metabolic process"/>
    <property type="evidence" value="ECO:0007669"/>
    <property type="project" value="InterPro"/>
</dbReference>
<accession>A0A9X2PK23</accession>
<dbReference type="Pfam" id="PF17763">
    <property type="entry name" value="Asparaginase_C"/>
    <property type="match status" value="1"/>
</dbReference>
<feature type="domain" description="Asparaginase/glutaminase C-terminal" evidence="8">
    <location>
        <begin position="208"/>
        <end position="318"/>
    </location>
</feature>
<feature type="active site" evidence="6">
    <location>
        <position position="89"/>
    </location>
</feature>
<feature type="active site" description="O-isoaspartyl threonine intermediate" evidence="3">
    <location>
        <position position="12"/>
    </location>
</feature>
<feature type="domain" description="L-asparaginase N-terminal" evidence="7">
    <location>
        <begin position="3"/>
        <end position="193"/>
    </location>
</feature>
<evidence type="ECO:0000256" key="1">
    <source>
        <dbReference type="ARBA" id="ARBA00010518"/>
    </source>
</evidence>
<dbReference type="EMBL" id="JANTHZ010000014">
    <property type="protein sequence ID" value="MCS0497703.1"/>
    <property type="molecule type" value="Genomic_DNA"/>
</dbReference>
<evidence type="ECO:0000259" key="7">
    <source>
        <dbReference type="Pfam" id="PF00710"/>
    </source>
</evidence>
<dbReference type="PANTHER" id="PTHR11707">
    <property type="entry name" value="L-ASPARAGINASE"/>
    <property type="match status" value="1"/>
</dbReference>
<feature type="binding site" evidence="4">
    <location>
        <begin position="89"/>
        <end position="90"/>
    </location>
    <ligand>
        <name>substrate</name>
    </ligand>
</feature>
<dbReference type="InterPro" id="IPR027473">
    <property type="entry name" value="L-asparaginase_C"/>
</dbReference>
<feature type="active site" evidence="5">
    <location>
        <position position="12"/>
    </location>
</feature>
<sequence length="326" mass="33896">MAKVVVLSTGGTIASRLDPEHGDIRAVVGGAELVADLRGLPDGLDIEVVQLFNLGSYALGLDDAFRLARAADEALRAPDVSGVVVTHGTDTMEESAFMAELTVGSDKPVVFTGAQRLAEEPDRDGPRNLAAAIRLAADPRLRGFGAMIAFDEEFHAARDVTKTHTSRVGAFQSAEHGKLGDVDGARILIYRTPRARAPFDVERVEPAIELVRLAMGCGPGFFHAARDAGVRGIVVETFGRGNVTPGALEGIRACVAVGLPVLVTSRCPQGRVEPIYGNGGGKDVAQAGAIFAGDLSGIKARILLSVLVGAGAAMDEIVAAVGRIAD</sequence>
<keyword evidence="2" id="KW-0378">Hydrolase</keyword>
<comment type="similarity">
    <text evidence="1">Belongs to the asparaginase 1 family.</text>
</comment>
<evidence type="ECO:0000313" key="9">
    <source>
        <dbReference type="EMBL" id="MCS0497703.1"/>
    </source>
</evidence>
<dbReference type="CDD" id="cd08964">
    <property type="entry name" value="L-asparaginase_II"/>
    <property type="match status" value="1"/>
</dbReference>
<evidence type="ECO:0000256" key="2">
    <source>
        <dbReference type="ARBA" id="ARBA00022801"/>
    </source>
</evidence>
<dbReference type="PROSITE" id="PS51732">
    <property type="entry name" value="ASN_GLN_ASE_3"/>
    <property type="match status" value="1"/>
</dbReference>